<dbReference type="Proteomes" id="UP000218899">
    <property type="component" value="Chromosome"/>
</dbReference>
<evidence type="ECO:0000313" key="1">
    <source>
        <dbReference type="EMBL" id="BAU49726.1"/>
    </source>
</evidence>
<name>A0A1C7AEW5_9GAMM</name>
<protein>
    <submittedName>
        <fullName evidence="1">TetR family transcriptional regulator</fullName>
    </submittedName>
</protein>
<dbReference type="KEGG" id="sva:SVA_3178"/>
<gene>
    <name evidence="1" type="ORF">SVA_3178</name>
</gene>
<evidence type="ECO:0000313" key="2">
    <source>
        <dbReference type="Proteomes" id="UP000218899"/>
    </source>
</evidence>
<proteinExistence type="predicted"/>
<dbReference type="EMBL" id="AP014936">
    <property type="protein sequence ID" value="BAU49726.1"/>
    <property type="molecule type" value="Genomic_DNA"/>
</dbReference>
<dbReference type="OrthoDB" id="8834335at2"/>
<sequence>MSEARDSMERELEVVKLELDQDGSPVSIEPRGWFVCFVPGLVKQWWHPFVHQRHKHVFAMRPAGPGQWTLFEPWWHRLLTATITSEQARKFLIWGARGDVLHVREAVPGRGSQVRGWMTCATLASYLLGRKYWVWTPHGLYKLLLREPGVCRVDVSALLRLDEAQLADASLVIAACEECAPGAPKRRPGAPKPFCINCGRDLVPGWERPGAQQQGTAYGAGGRS</sequence>
<accession>A0A1C7AEW5</accession>
<reference evidence="1 2" key="1">
    <citation type="submission" date="2015-08" db="EMBL/GenBank/DDBJ databases">
        <title>Complete genome sequence of Sulfurifustis variabilis.</title>
        <authorList>
            <person name="Miura A."/>
            <person name="Kojima H."/>
            <person name="Fukui M."/>
        </authorList>
    </citation>
    <scope>NUCLEOTIDE SEQUENCE [LARGE SCALE GENOMIC DNA]</scope>
    <source>
        <strain evidence="2">skN76</strain>
    </source>
</reference>
<keyword evidence="2" id="KW-1185">Reference proteome</keyword>
<organism evidence="1 2">
    <name type="scientific">Sulfurifustis variabilis</name>
    <dbReference type="NCBI Taxonomy" id="1675686"/>
    <lineage>
        <taxon>Bacteria</taxon>
        <taxon>Pseudomonadati</taxon>
        <taxon>Pseudomonadota</taxon>
        <taxon>Gammaproteobacteria</taxon>
        <taxon>Acidiferrobacterales</taxon>
        <taxon>Acidiferrobacteraceae</taxon>
        <taxon>Sulfurifustis</taxon>
    </lineage>
</organism>
<dbReference type="RefSeq" id="WP_148665517.1">
    <property type="nucleotide sequence ID" value="NZ_AP014936.1"/>
</dbReference>
<dbReference type="AlphaFoldDB" id="A0A1C7AEW5"/>